<evidence type="ECO:0000313" key="1">
    <source>
        <dbReference type="EMBL" id="KAK99671.1"/>
    </source>
</evidence>
<gene>
    <name evidence="1" type="ORF">L497_3198</name>
</gene>
<evidence type="ECO:0000313" key="2">
    <source>
        <dbReference type="Proteomes" id="UP000026682"/>
    </source>
</evidence>
<proteinExistence type="predicted"/>
<dbReference type="AlphaFoldDB" id="A0A158MAT2"/>
<protein>
    <submittedName>
        <fullName evidence="1">Uncharacterized protein</fullName>
    </submittedName>
</protein>
<sequence length="47" mass="5458">MTLLQVGGQSVWMIRFRPSQWWRWGMPSLRDVGTTLRESAIHGNESV</sequence>
<comment type="caution">
    <text evidence="1">The sequence shown here is derived from an EMBL/GenBank/DDBJ whole genome shotgun (WGS) entry which is preliminary data.</text>
</comment>
<organism evidence="1 2">
    <name type="scientific">Bordetella holmesii CDC-H585-BH</name>
    <dbReference type="NCBI Taxonomy" id="1331206"/>
    <lineage>
        <taxon>Bacteria</taxon>
        <taxon>Pseudomonadati</taxon>
        <taxon>Pseudomonadota</taxon>
        <taxon>Betaproteobacteria</taxon>
        <taxon>Burkholderiales</taxon>
        <taxon>Alcaligenaceae</taxon>
        <taxon>Bordetella</taxon>
    </lineage>
</organism>
<name>A0A158MAT2_9BORD</name>
<dbReference type="Proteomes" id="UP000026682">
    <property type="component" value="Unassembled WGS sequence"/>
</dbReference>
<accession>A0A158MAT2</accession>
<dbReference type="EMBL" id="JFZZ01000009">
    <property type="protein sequence ID" value="KAK99671.1"/>
    <property type="molecule type" value="Genomic_DNA"/>
</dbReference>
<reference evidence="1 2" key="1">
    <citation type="submission" date="2014-03" db="EMBL/GenBank/DDBJ databases">
        <title>Genome sequence of Bordetella holmseii.</title>
        <authorList>
            <person name="Harvill E."/>
            <person name="Goodfield L.L."/>
            <person name="Ivanov Y."/>
            <person name="Meyer J.A."/>
            <person name="Newth C."/>
            <person name="Cassiday P."/>
            <person name="Tondella M.L."/>
            <person name="Liao P."/>
            <person name="Zimmerman J."/>
            <person name="Meert K."/>
            <person name="Wessel D."/>
            <person name="Berger J."/>
            <person name="Dean J.M."/>
            <person name="Holubkov R."/>
            <person name="Burr J."/>
            <person name="Liu T."/>
            <person name="Brinkac L.M."/>
            <person name="Sanka R."/>
            <person name="Kim M."/>
            <person name="Losada L."/>
        </authorList>
    </citation>
    <scope>NUCLEOTIDE SEQUENCE [LARGE SCALE GENOMIC DNA]</scope>
    <source>
        <strain evidence="1 2">CDC-H585-BH</strain>
    </source>
</reference>